<dbReference type="STRING" id="137246.A0A401RSS7"/>
<evidence type="ECO:0000256" key="1">
    <source>
        <dbReference type="ARBA" id="ARBA00004141"/>
    </source>
</evidence>
<dbReference type="Proteomes" id="UP000287033">
    <property type="component" value="Unassembled WGS sequence"/>
</dbReference>
<dbReference type="PANTHER" id="PTHR24060">
    <property type="entry name" value="METABOTROPIC GLUTAMATE RECEPTOR"/>
    <property type="match status" value="1"/>
</dbReference>
<keyword evidence="3" id="KW-1133">Transmembrane helix</keyword>
<feature type="domain" description="G-protein coupled receptors family 3 profile" evidence="6">
    <location>
        <begin position="30"/>
        <end position="76"/>
    </location>
</feature>
<gene>
    <name evidence="7" type="ORF">chiPu_0019638</name>
</gene>
<dbReference type="GO" id="GO:0004930">
    <property type="term" value="F:G protein-coupled receptor activity"/>
    <property type="evidence" value="ECO:0007669"/>
    <property type="project" value="InterPro"/>
</dbReference>
<evidence type="ECO:0000256" key="2">
    <source>
        <dbReference type="ARBA" id="ARBA00022692"/>
    </source>
</evidence>
<evidence type="ECO:0000313" key="7">
    <source>
        <dbReference type="EMBL" id="GCC21171.1"/>
    </source>
</evidence>
<accession>A0A401RSS7</accession>
<dbReference type="PRINTS" id="PR01053">
    <property type="entry name" value="MTABOTROPC3R"/>
</dbReference>
<dbReference type="OrthoDB" id="8765301at2759"/>
<protein>
    <recommendedName>
        <fullName evidence="6">G-protein coupled receptors family 3 profile domain-containing protein</fullName>
    </recommendedName>
</protein>
<dbReference type="InterPro" id="IPR050726">
    <property type="entry name" value="mGluR"/>
</dbReference>
<dbReference type="InterPro" id="IPR001234">
    <property type="entry name" value="GPCR_3_mGluR3"/>
</dbReference>
<evidence type="ECO:0000256" key="4">
    <source>
        <dbReference type="ARBA" id="ARBA00023136"/>
    </source>
</evidence>
<sequence>MSSPVINDEPVHGSAVLRIDIDLDGPSPFFKVQTTTMCISVSLSGSVVLGCLFAPKVHIILFQPQKNVVTHRVTTSRFSVTGSGTAHSHVSAAHHVPTVCNGREIVDSTTSSL</sequence>
<evidence type="ECO:0000313" key="8">
    <source>
        <dbReference type="Proteomes" id="UP000287033"/>
    </source>
</evidence>
<dbReference type="PROSITE" id="PS50259">
    <property type="entry name" value="G_PROTEIN_RECEP_F3_4"/>
    <property type="match status" value="1"/>
</dbReference>
<keyword evidence="5" id="KW-0325">Glycoprotein</keyword>
<dbReference type="InterPro" id="IPR017978">
    <property type="entry name" value="GPCR_3_C"/>
</dbReference>
<evidence type="ECO:0000256" key="5">
    <source>
        <dbReference type="ARBA" id="ARBA00023180"/>
    </source>
</evidence>
<keyword evidence="2" id="KW-0812">Transmembrane</keyword>
<keyword evidence="8" id="KW-1185">Reference proteome</keyword>
<organism evidence="7 8">
    <name type="scientific">Chiloscyllium punctatum</name>
    <name type="common">Brownbanded bambooshark</name>
    <name type="synonym">Hemiscyllium punctatum</name>
    <dbReference type="NCBI Taxonomy" id="137246"/>
    <lineage>
        <taxon>Eukaryota</taxon>
        <taxon>Metazoa</taxon>
        <taxon>Chordata</taxon>
        <taxon>Craniata</taxon>
        <taxon>Vertebrata</taxon>
        <taxon>Chondrichthyes</taxon>
        <taxon>Elasmobranchii</taxon>
        <taxon>Galeomorphii</taxon>
        <taxon>Galeoidea</taxon>
        <taxon>Orectolobiformes</taxon>
        <taxon>Hemiscylliidae</taxon>
        <taxon>Chiloscyllium</taxon>
    </lineage>
</organism>
<comment type="caution">
    <text evidence="7">The sequence shown here is derived from an EMBL/GenBank/DDBJ whole genome shotgun (WGS) entry which is preliminary data.</text>
</comment>
<dbReference type="GO" id="GO:0016020">
    <property type="term" value="C:membrane"/>
    <property type="evidence" value="ECO:0007669"/>
    <property type="project" value="UniProtKB-SubCell"/>
</dbReference>
<evidence type="ECO:0000256" key="3">
    <source>
        <dbReference type="ARBA" id="ARBA00022989"/>
    </source>
</evidence>
<dbReference type="AlphaFoldDB" id="A0A401RSS7"/>
<comment type="subcellular location">
    <subcellularLocation>
        <location evidence="1">Membrane</location>
        <topology evidence="1">Multi-pass membrane protein</topology>
    </subcellularLocation>
</comment>
<dbReference type="EMBL" id="BEZZ01002092">
    <property type="protein sequence ID" value="GCC21171.1"/>
    <property type="molecule type" value="Genomic_DNA"/>
</dbReference>
<reference evidence="7 8" key="1">
    <citation type="journal article" date="2018" name="Nat. Ecol. Evol.">
        <title>Shark genomes provide insights into elasmobranch evolution and the origin of vertebrates.</title>
        <authorList>
            <person name="Hara Y"/>
            <person name="Yamaguchi K"/>
            <person name="Onimaru K"/>
            <person name="Kadota M"/>
            <person name="Koyanagi M"/>
            <person name="Keeley SD"/>
            <person name="Tatsumi K"/>
            <person name="Tanaka K"/>
            <person name="Motone F"/>
            <person name="Kageyama Y"/>
            <person name="Nozu R"/>
            <person name="Adachi N"/>
            <person name="Nishimura O"/>
            <person name="Nakagawa R"/>
            <person name="Tanegashima C"/>
            <person name="Kiyatake I"/>
            <person name="Matsumoto R"/>
            <person name="Murakumo K"/>
            <person name="Nishida K"/>
            <person name="Terakita A"/>
            <person name="Kuratani S"/>
            <person name="Sato K"/>
            <person name="Hyodo S Kuraku.S."/>
        </authorList>
    </citation>
    <scope>NUCLEOTIDE SEQUENCE [LARGE SCALE GENOMIC DNA]</scope>
</reference>
<evidence type="ECO:0000259" key="6">
    <source>
        <dbReference type="PROSITE" id="PS50259"/>
    </source>
</evidence>
<keyword evidence="4" id="KW-0472">Membrane</keyword>
<name>A0A401RSS7_CHIPU</name>
<proteinExistence type="predicted"/>